<dbReference type="GO" id="GO:0034599">
    <property type="term" value="P:cellular response to oxidative stress"/>
    <property type="evidence" value="ECO:0007669"/>
    <property type="project" value="TreeGrafter"/>
</dbReference>
<dbReference type="InterPro" id="IPR036249">
    <property type="entry name" value="Thioredoxin-like_sf"/>
</dbReference>
<dbReference type="InterPro" id="IPR000866">
    <property type="entry name" value="AhpC/TSA"/>
</dbReference>
<feature type="domain" description="Thioredoxin" evidence="13">
    <location>
        <begin position="28"/>
        <end position="200"/>
    </location>
</feature>
<dbReference type="GO" id="GO:0005737">
    <property type="term" value="C:cytoplasm"/>
    <property type="evidence" value="ECO:0007669"/>
    <property type="project" value="TreeGrafter"/>
</dbReference>
<evidence type="ECO:0000313" key="14">
    <source>
        <dbReference type="EMBL" id="RUL66786.1"/>
    </source>
</evidence>
<dbReference type="PANTHER" id="PTHR42801:SF4">
    <property type="entry name" value="AHPC_TSA FAMILY PROTEIN"/>
    <property type="match status" value="1"/>
</dbReference>
<dbReference type="GO" id="GO:0008379">
    <property type="term" value="F:thioredoxin peroxidase activity"/>
    <property type="evidence" value="ECO:0007669"/>
    <property type="project" value="TreeGrafter"/>
</dbReference>
<comment type="catalytic activity">
    <reaction evidence="11">
        <text>a hydroperoxide + [thioredoxin]-dithiol = an alcohol + [thioredoxin]-disulfide + H2O</text>
        <dbReference type="Rhea" id="RHEA:62620"/>
        <dbReference type="Rhea" id="RHEA-COMP:10698"/>
        <dbReference type="Rhea" id="RHEA-COMP:10700"/>
        <dbReference type="ChEBI" id="CHEBI:15377"/>
        <dbReference type="ChEBI" id="CHEBI:29950"/>
        <dbReference type="ChEBI" id="CHEBI:30879"/>
        <dbReference type="ChEBI" id="CHEBI:35924"/>
        <dbReference type="ChEBI" id="CHEBI:50058"/>
        <dbReference type="EC" id="1.11.1.24"/>
    </reaction>
</comment>
<feature type="signal peptide" evidence="12">
    <location>
        <begin position="1"/>
        <end position="26"/>
    </location>
</feature>
<dbReference type="AlphaFoldDB" id="A0A432LXD6"/>
<accession>A0A432LXD6</accession>
<evidence type="ECO:0000256" key="1">
    <source>
        <dbReference type="ARBA" id="ARBA00003330"/>
    </source>
</evidence>
<dbReference type="GO" id="GO:0045454">
    <property type="term" value="P:cell redox homeostasis"/>
    <property type="evidence" value="ECO:0007669"/>
    <property type="project" value="TreeGrafter"/>
</dbReference>
<dbReference type="RefSeq" id="WP_126672285.1">
    <property type="nucleotide sequence ID" value="NZ_RYZR01000002.1"/>
</dbReference>
<dbReference type="PROSITE" id="PS51352">
    <property type="entry name" value="THIOREDOXIN_2"/>
    <property type="match status" value="1"/>
</dbReference>
<dbReference type="CDD" id="cd03017">
    <property type="entry name" value="PRX_BCP"/>
    <property type="match status" value="1"/>
</dbReference>
<protein>
    <recommendedName>
        <fullName evidence="2">thioredoxin-dependent peroxiredoxin</fullName>
        <ecNumber evidence="2">1.11.1.24</ecNumber>
    </recommendedName>
    <alternativeName>
        <fullName evidence="8">Thioredoxin peroxidase</fullName>
    </alternativeName>
    <alternativeName>
        <fullName evidence="10">Thioredoxin-dependent peroxiredoxin Bcp</fullName>
    </alternativeName>
</protein>
<evidence type="ECO:0000256" key="4">
    <source>
        <dbReference type="ARBA" id="ARBA00022862"/>
    </source>
</evidence>
<keyword evidence="7" id="KW-0676">Redox-active center</keyword>
<evidence type="ECO:0000256" key="6">
    <source>
        <dbReference type="ARBA" id="ARBA00023157"/>
    </source>
</evidence>
<keyword evidence="5" id="KW-0560">Oxidoreductase</keyword>
<keyword evidence="12" id="KW-0732">Signal</keyword>
<evidence type="ECO:0000256" key="11">
    <source>
        <dbReference type="ARBA" id="ARBA00049091"/>
    </source>
</evidence>
<comment type="caution">
    <text evidence="14">The sequence shown here is derived from an EMBL/GenBank/DDBJ whole genome shotgun (WGS) entry which is preliminary data.</text>
</comment>
<evidence type="ECO:0000256" key="2">
    <source>
        <dbReference type="ARBA" id="ARBA00013017"/>
    </source>
</evidence>
<evidence type="ECO:0000256" key="12">
    <source>
        <dbReference type="SAM" id="SignalP"/>
    </source>
</evidence>
<evidence type="ECO:0000259" key="13">
    <source>
        <dbReference type="PROSITE" id="PS51352"/>
    </source>
</evidence>
<comment type="function">
    <text evidence="1">Thiol-specific peroxidase that catalyzes the reduction of hydrogen peroxide and organic hydroperoxides to water and alcohols, respectively. Plays a role in cell protection against oxidative stress by detoxifying peroxides and as sensor of hydrogen peroxide-mediated signaling events.</text>
</comment>
<evidence type="ECO:0000256" key="8">
    <source>
        <dbReference type="ARBA" id="ARBA00032824"/>
    </source>
</evidence>
<keyword evidence="4" id="KW-0049">Antioxidant</keyword>
<evidence type="ECO:0000256" key="10">
    <source>
        <dbReference type="ARBA" id="ARBA00042639"/>
    </source>
</evidence>
<evidence type="ECO:0000256" key="9">
    <source>
        <dbReference type="ARBA" id="ARBA00038489"/>
    </source>
</evidence>
<dbReference type="InterPro" id="IPR050924">
    <property type="entry name" value="Peroxiredoxin_BCP/PrxQ"/>
</dbReference>
<feature type="chain" id="PRO_5019513777" description="thioredoxin-dependent peroxiredoxin" evidence="12">
    <location>
        <begin position="27"/>
        <end position="204"/>
    </location>
</feature>
<dbReference type="SUPFAM" id="SSF52833">
    <property type="entry name" value="Thioredoxin-like"/>
    <property type="match status" value="1"/>
</dbReference>
<dbReference type="Gene3D" id="3.40.30.10">
    <property type="entry name" value="Glutaredoxin"/>
    <property type="match status" value="1"/>
</dbReference>
<dbReference type="PANTHER" id="PTHR42801">
    <property type="entry name" value="THIOREDOXIN-DEPENDENT PEROXIDE REDUCTASE"/>
    <property type="match status" value="1"/>
</dbReference>
<dbReference type="InterPro" id="IPR013766">
    <property type="entry name" value="Thioredoxin_domain"/>
</dbReference>
<evidence type="ECO:0000256" key="5">
    <source>
        <dbReference type="ARBA" id="ARBA00023002"/>
    </source>
</evidence>
<reference evidence="14 15" key="1">
    <citation type="submission" date="2018-12" db="EMBL/GenBank/DDBJ databases">
        <title>Dyella dinghuensis sp. nov. DHOA06 and Dyella choica sp. nov. 4M-K27, isolated from forest soil.</title>
        <authorList>
            <person name="Qiu L.-H."/>
            <person name="Gao Z.-H."/>
        </authorList>
    </citation>
    <scope>NUCLEOTIDE SEQUENCE [LARGE SCALE GENOMIC DNA]</scope>
    <source>
        <strain evidence="14 15">DHOA06</strain>
    </source>
</reference>
<sequence>MKKYLAASIAAGVIATSLIFATSAFAALSTGAQAPDFTAQASLAGKDFTFSLKEALKKGPVVVYFYPSAYTGGCDIEAHTFASQKGKFDAAGATIIGVSEDSIKRLNTFSSDPNYCAGKFPVASDADGSIASSFNLKTEGAQAGAKDVRGVAIDHGFIERTTFVIGADGKIVATLSSEADHLHPEDHVKKSLAIVQQLKTGKAP</sequence>
<dbReference type="Pfam" id="PF00578">
    <property type="entry name" value="AhpC-TSA"/>
    <property type="match status" value="1"/>
</dbReference>
<organism evidence="14 15">
    <name type="scientific">Dyella dinghuensis</name>
    <dbReference type="NCBI Taxonomy" id="1920169"/>
    <lineage>
        <taxon>Bacteria</taxon>
        <taxon>Pseudomonadati</taxon>
        <taxon>Pseudomonadota</taxon>
        <taxon>Gammaproteobacteria</taxon>
        <taxon>Lysobacterales</taxon>
        <taxon>Rhodanobacteraceae</taxon>
        <taxon>Dyella</taxon>
    </lineage>
</organism>
<evidence type="ECO:0000256" key="3">
    <source>
        <dbReference type="ARBA" id="ARBA00022559"/>
    </source>
</evidence>
<evidence type="ECO:0000313" key="15">
    <source>
        <dbReference type="Proteomes" id="UP000267077"/>
    </source>
</evidence>
<dbReference type="EMBL" id="RYZR01000002">
    <property type="protein sequence ID" value="RUL66786.1"/>
    <property type="molecule type" value="Genomic_DNA"/>
</dbReference>
<keyword evidence="6" id="KW-1015">Disulfide bond</keyword>
<keyword evidence="15" id="KW-1185">Reference proteome</keyword>
<proteinExistence type="inferred from homology"/>
<dbReference type="Proteomes" id="UP000267077">
    <property type="component" value="Unassembled WGS sequence"/>
</dbReference>
<evidence type="ECO:0000256" key="7">
    <source>
        <dbReference type="ARBA" id="ARBA00023284"/>
    </source>
</evidence>
<dbReference type="OrthoDB" id="5572803at2"/>
<dbReference type="EC" id="1.11.1.24" evidence="2"/>
<keyword evidence="3" id="KW-0575">Peroxidase</keyword>
<gene>
    <name evidence="14" type="ORF">EKH79_02955</name>
</gene>
<comment type="similarity">
    <text evidence="9">Belongs to the peroxiredoxin family. BCP/PrxQ subfamily.</text>
</comment>
<name>A0A432LXD6_9GAMM</name>